<protein>
    <submittedName>
        <fullName evidence="2">Uncharacterized protein</fullName>
    </submittedName>
</protein>
<reference evidence="2" key="3">
    <citation type="submission" date="2021-05" db="UniProtKB">
        <authorList>
            <consortium name="EnsemblPlants"/>
        </authorList>
    </citation>
    <scope>IDENTIFICATION</scope>
    <source>
        <strain evidence="2">cv. B73</strain>
    </source>
</reference>
<dbReference type="InParanoid" id="A0A804PSX0"/>
<dbReference type="EnsemblPlants" id="Zm00001eb270880_T001">
    <property type="protein sequence ID" value="Zm00001eb270880_P001"/>
    <property type="gene ID" value="Zm00001eb270880"/>
</dbReference>
<feature type="region of interest" description="Disordered" evidence="1">
    <location>
        <begin position="12"/>
        <end position="37"/>
    </location>
</feature>
<proteinExistence type="predicted"/>
<feature type="compositionally biased region" description="Acidic residues" evidence="1">
    <location>
        <begin position="88"/>
        <end position="97"/>
    </location>
</feature>
<feature type="compositionally biased region" description="Pro residues" evidence="1">
    <location>
        <begin position="56"/>
        <end position="69"/>
    </location>
</feature>
<evidence type="ECO:0000313" key="3">
    <source>
        <dbReference type="Proteomes" id="UP000007305"/>
    </source>
</evidence>
<sequence length="141" mass="15126">MPGFTVAQALEASTGGDTVTLPPFDIIAPPPDHRRFVETPRPCLLHQRFGEAMPPSITPPLSSSPPPASSPSTTSTSLRGLATKAEVVEIDLTEEDTSSLAHAPRCRPWTGREERKSIHPAVGRSRRLSLVSDLQLLCLPG</sequence>
<feature type="region of interest" description="Disordered" evidence="1">
    <location>
        <begin position="51"/>
        <end position="120"/>
    </location>
</feature>
<reference evidence="2" key="2">
    <citation type="submission" date="2019-07" db="EMBL/GenBank/DDBJ databases">
        <authorList>
            <person name="Seetharam A."/>
            <person name="Woodhouse M."/>
            <person name="Cannon E."/>
        </authorList>
    </citation>
    <scope>NUCLEOTIDE SEQUENCE [LARGE SCALE GENOMIC DNA]</scope>
    <source>
        <strain evidence="2">cv. B73</strain>
    </source>
</reference>
<accession>A0A804PSX0</accession>
<name>A0A804PSX0_MAIZE</name>
<dbReference type="Proteomes" id="UP000007305">
    <property type="component" value="Chromosome 6"/>
</dbReference>
<dbReference type="AlphaFoldDB" id="A0A804PSX0"/>
<organism evidence="2 3">
    <name type="scientific">Zea mays</name>
    <name type="common">Maize</name>
    <dbReference type="NCBI Taxonomy" id="4577"/>
    <lineage>
        <taxon>Eukaryota</taxon>
        <taxon>Viridiplantae</taxon>
        <taxon>Streptophyta</taxon>
        <taxon>Embryophyta</taxon>
        <taxon>Tracheophyta</taxon>
        <taxon>Spermatophyta</taxon>
        <taxon>Magnoliopsida</taxon>
        <taxon>Liliopsida</taxon>
        <taxon>Poales</taxon>
        <taxon>Poaceae</taxon>
        <taxon>PACMAD clade</taxon>
        <taxon>Panicoideae</taxon>
        <taxon>Andropogonodae</taxon>
        <taxon>Andropogoneae</taxon>
        <taxon>Tripsacinae</taxon>
        <taxon>Zea</taxon>
    </lineage>
</organism>
<keyword evidence="3" id="KW-1185">Reference proteome</keyword>
<evidence type="ECO:0000256" key="1">
    <source>
        <dbReference type="SAM" id="MobiDB-lite"/>
    </source>
</evidence>
<evidence type="ECO:0000313" key="2">
    <source>
        <dbReference type="EnsemblPlants" id="Zm00001eb270880_P001"/>
    </source>
</evidence>
<reference evidence="3" key="1">
    <citation type="journal article" date="2009" name="Science">
        <title>The B73 maize genome: complexity, diversity, and dynamics.</title>
        <authorList>
            <person name="Schnable P.S."/>
            <person name="Ware D."/>
            <person name="Fulton R.S."/>
            <person name="Stein J.C."/>
            <person name="Wei F."/>
            <person name="Pasternak S."/>
            <person name="Liang C."/>
            <person name="Zhang J."/>
            <person name="Fulton L."/>
            <person name="Graves T.A."/>
            <person name="Minx P."/>
            <person name="Reily A.D."/>
            <person name="Courtney L."/>
            <person name="Kruchowski S.S."/>
            <person name="Tomlinson C."/>
            <person name="Strong C."/>
            <person name="Delehaunty K."/>
            <person name="Fronick C."/>
            <person name="Courtney B."/>
            <person name="Rock S.M."/>
            <person name="Belter E."/>
            <person name="Du F."/>
            <person name="Kim K."/>
            <person name="Abbott R.M."/>
            <person name="Cotton M."/>
            <person name="Levy A."/>
            <person name="Marchetto P."/>
            <person name="Ochoa K."/>
            <person name="Jackson S.M."/>
            <person name="Gillam B."/>
            <person name="Chen W."/>
            <person name="Yan L."/>
            <person name="Higginbotham J."/>
            <person name="Cardenas M."/>
            <person name="Waligorski J."/>
            <person name="Applebaum E."/>
            <person name="Phelps L."/>
            <person name="Falcone J."/>
            <person name="Kanchi K."/>
            <person name="Thane T."/>
            <person name="Scimone A."/>
            <person name="Thane N."/>
            <person name="Henke J."/>
            <person name="Wang T."/>
            <person name="Ruppert J."/>
            <person name="Shah N."/>
            <person name="Rotter K."/>
            <person name="Hodges J."/>
            <person name="Ingenthron E."/>
            <person name="Cordes M."/>
            <person name="Kohlberg S."/>
            <person name="Sgro J."/>
            <person name="Delgado B."/>
            <person name="Mead K."/>
            <person name="Chinwalla A."/>
            <person name="Leonard S."/>
            <person name="Crouse K."/>
            <person name="Collura K."/>
            <person name="Kudrna D."/>
            <person name="Currie J."/>
            <person name="He R."/>
            <person name="Angelova A."/>
            <person name="Rajasekar S."/>
            <person name="Mueller T."/>
            <person name="Lomeli R."/>
            <person name="Scara G."/>
            <person name="Ko A."/>
            <person name="Delaney K."/>
            <person name="Wissotski M."/>
            <person name="Lopez G."/>
            <person name="Campos D."/>
            <person name="Braidotti M."/>
            <person name="Ashley E."/>
            <person name="Golser W."/>
            <person name="Kim H."/>
            <person name="Lee S."/>
            <person name="Lin J."/>
            <person name="Dujmic Z."/>
            <person name="Kim W."/>
            <person name="Talag J."/>
            <person name="Zuccolo A."/>
            <person name="Fan C."/>
            <person name="Sebastian A."/>
            <person name="Kramer M."/>
            <person name="Spiegel L."/>
            <person name="Nascimento L."/>
            <person name="Zutavern T."/>
            <person name="Miller B."/>
            <person name="Ambroise C."/>
            <person name="Muller S."/>
            <person name="Spooner W."/>
            <person name="Narechania A."/>
            <person name="Ren L."/>
            <person name="Wei S."/>
            <person name="Kumari S."/>
            <person name="Faga B."/>
            <person name="Levy M.J."/>
            <person name="McMahan L."/>
            <person name="Van Buren P."/>
            <person name="Vaughn M.W."/>
            <person name="Ying K."/>
            <person name="Yeh C.-T."/>
            <person name="Emrich S.J."/>
            <person name="Jia Y."/>
            <person name="Kalyanaraman A."/>
            <person name="Hsia A.-P."/>
            <person name="Barbazuk W.B."/>
            <person name="Baucom R.S."/>
            <person name="Brutnell T.P."/>
            <person name="Carpita N.C."/>
            <person name="Chaparro C."/>
            <person name="Chia J.-M."/>
            <person name="Deragon J.-M."/>
            <person name="Estill J.C."/>
            <person name="Fu Y."/>
            <person name="Jeddeloh J.A."/>
            <person name="Han Y."/>
            <person name="Lee H."/>
            <person name="Li P."/>
            <person name="Lisch D.R."/>
            <person name="Liu S."/>
            <person name="Liu Z."/>
            <person name="Nagel D.H."/>
            <person name="McCann M.C."/>
            <person name="SanMiguel P."/>
            <person name="Myers A.M."/>
            <person name="Nettleton D."/>
            <person name="Nguyen J."/>
            <person name="Penning B.W."/>
            <person name="Ponnala L."/>
            <person name="Schneider K.L."/>
            <person name="Schwartz D.C."/>
            <person name="Sharma A."/>
            <person name="Soderlund C."/>
            <person name="Springer N.M."/>
            <person name="Sun Q."/>
            <person name="Wang H."/>
            <person name="Waterman M."/>
            <person name="Westerman R."/>
            <person name="Wolfgruber T.K."/>
            <person name="Yang L."/>
            <person name="Yu Y."/>
            <person name="Zhang L."/>
            <person name="Zhou S."/>
            <person name="Zhu Q."/>
            <person name="Bennetzen J.L."/>
            <person name="Dawe R.K."/>
            <person name="Jiang J."/>
            <person name="Jiang N."/>
            <person name="Presting G.G."/>
            <person name="Wessler S.R."/>
            <person name="Aluru S."/>
            <person name="Martienssen R.A."/>
            <person name="Clifton S.W."/>
            <person name="McCombie W.R."/>
            <person name="Wing R.A."/>
            <person name="Wilson R.K."/>
        </authorList>
    </citation>
    <scope>NUCLEOTIDE SEQUENCE [LARGE SCALE GENOMIC DNA]</scope>
    <source>
        <strain evidence="3">cv. B73</strain>
    </source>
</reference>
<dbReference type="Gramene" id="Zm00001eb270880_T001">
    <property type="protein sequence ID" value="Zm00001eb270880_P001"/>
    <property type="gene ID" value="Zm00001eb270880"/>
</dbReference>